<dbReference type="AlphaFoldDB" id="A0A934RPA1"/>
<evidence type="ECO:0000313" key="3">
    <source>
        <dbReference type="Proteomes" id="UP000604083"/>
    </source>
</evidence>
<gene>
    <name evidence="2" type="ORF">JIN78_15585</name>
</gene>
<keyword evidence="1" id="KW-0472">Membrane</keyword>
<name>A0A934RPA1_9BACT</name>
<dbReference type="EMBL" id="JAENIO010000057">
    <property type="protein sequence ID" value="MBK1835492.1"/>
    <property type="molecule type" value="Genomic_DNA"/>
</dbReference>
<organism evidence="2 3">
    <name type="scientific">Roseibacillus ishigakijimensis</name>
    <dbReference type="NCBI Taxonomy" id="454146"/>
    <lineage>
        <taxon>Bacteria</taxon>
        <taxon>Pseudomonadati</taxon>
        <taxon>Verrucomicrobiota</taxon>
        <taxon>Verrucomicrobiia</taxon>
        <taxon>Verrucomicrobiales</taxon>
        <taxon>Verrucomicrobiaceae</taxon>
        <taxon>Roseibacillus</taxon>
    </lineage>
</organism>
<comment type="caution">
    <text evidence="2">The sequence shown here is derived from an EMBL/GenBank/DDBJ whole genome shotgun (WGS) entry which is preliminary data.</text>
</comment>
<keyword evidence="1" id="KW-1133">Transmembrane helix</keyword>
<keyword evidence="1" id="KW-0812">Transmembrane</keyword>
<reference evidence="2" key="1">
    <citation type="submission" date="2021-01" db="EMBL/GenBank/DDBJ databases">
        <title>Modified the classification status of verrucomicrobia.</title>
        <authorList>
            <person name="Feng X."/>
        </authorList>
    </citation>
    <scope>NUCLEOTIDE SEQUENCE</scope>
    <source>
        <strain evidence="2">KCTC 12986</strain>
    </source>
</reference>
<proteinExistence type="predicted"/>
<dbReference type="RefSeq" id="WP_200392930.1">
    <property type="nucleotide sequence ID" value="NZ_JAENIO010000057.1"/>
</dbReference>
<dbReference type="Proteomes" id="UP000604083">
    <property type="component" value="Unassembled WGS sequence"/>
</dbReference>
<keyword evidence="3" id="KW-1185">Reference proteome</keyword>
<feature type="transmembrane region" description="Helical" evidence="1">
    <location>
        <begin position="35"/>
        <end position="55"/>
    </location>
</feature>
<sequence>MPLSLSPATLARGQSADLRPLFAEGVMRQALPRTLAFVILGSGSYGFTVGLWRGWEMAGYVALKTPLLLLATLLVTGLLNGILGLLLGTGIGLRQSLLCQLLAFSLAAIVLAALAPVTFFLALEAPPADSSQAAMAHSTYLLTHTLLIALAGFLAVVRLFSLLRTLTPDFQAARLTLLSWLASNAFVGAQLSYLFRPFFGSPGLEVAFLRPDPFNGTFYEAVWHALTRLFPSSIALLILFLFLCGAALILQKILQQPQTTTKKS</sequence>
<feature type="transmembrane region" description="Helical" evidence="1">
    <location>
        <begin position="229"/>
        <end position="250"/>
    </location>
</feature>
<protein>
    <submittedName>
        <fullName evidence="2">Uncharacterized protein</fullName>
    </submittedName>
</protein>
<feature type="transmembrane region" description="Helical" evidence="1">
    <location>
        <begin position="67"/>
        <end position="89"/>
    </location>
</feature>
<accession>A0A934RPA1</accession>
<evidence type="ECO:0000256" key="1">
    <source>
        <dbReference type="SAM" id="Phobius"/>
    </source>
</evidence>
<feature type="transmembrane region" description="Helical" evidence="1">
    <location>
        <begin position="141"/>
        <end position="163"/>
    </location>
</feature>
<feature type="transmembrane region" description="Helical" evidence="1">
    <location>
        <begin position="101"/>
        <end position="121"/>
    </location>
</feature>
<evidence type="ECO:0000313" key="2">
    <source>
        <dbReference type="EMBL" id="MBK1835492.1"/>
    </source>
</evidence>
<feature type="transmembrane region" description="Helical" evidence="1">
    <location>
        <begin position="175"/>
        <end position="195"/>
    </location>
</feature>